<dbReference type="Proteomes" id="UP000285310">
    <property type="component" value="Unassembled WGS sequence"/>
</dbReference>
<evidence type="ECO:0000256" key="9">
    <source>
        <dbReference type="ARBA" id="ARBA00022989"/>
    </source>
</evidence>
<comment type="subunit">
    <text evidence="3">Forms a membrane-associated complex with FtsE.</text>
</comment>
<feature type="transmembrane region" description="Helical" evidence="13">
    <location>
        <begin position="250"/>
        <end position="271"/>
    </location>
</feature>
<protein>
    <recommendedName>
        <fullName evidence="4 12">Cell division protein FtsX</fullName>
    </recommendedName>
</protein>
<comment type="caution">
    <text evidence="16">The sequence shown here is derived from an EMBL/GenBank/DDBJ whole genome shotgun (WGS) entry which is preliminary data.</text>
</comment>
<keyword evidence="8 13" id="KW-0812">Transmembrane</keyword>
<dbReference type="InterPro" id="IPR040690">
    <property type="entry name" value="FtsX_ECD"/>
</dbReference>
<evidence type="ECO:0000256" key="13">
    <source>
        <dbReference type="SAM" id="Phobius"/>
    </source>
</evidence>
<dbReference type="Gene3D" id="3.30.70.3040">
    <property type="match status" value="1"/>
</dbReference>
<accession>A0A423Q1G3</accession>
<dbReference type="PANTHER" id="PTHR47755:SF1">
    <property type="entry name" value="CELL DIVISION PROTEIN FTSX"/>
    <property type="match status" value="1"/>
</dbReference>
<dbReference type="InParanoid" id="A0A423Q1G3"/>
<feature type="transmembrane region" description="Helical" evidence="13">
    <location>
        <begin position="45"/>
        <end position="69"/>
    </location>
</feature>
<reference evidence="16 17" key="1">
    <citation type="submission" date="2013-10" db="EMBL/GenBank/DDBJ databases">
        <title>Salinisphaera japonica YTM-1 Genome Sequencing.</title>
        <authorList>
            <person name="Lai Q."/>
            <person name="Li C."/>
            <person name="Shao Z."/>
        </authorList>
    </citation>
    <scope>NUCLEOTIDE SEQUENCE [LARGE SCALE GENOMIC DNA]</scope>
    <source>
        <strain evidence="16 17">YTM-1</strain>
    </source>
</reference>
<name>A0A423Q1G3_9GAMM</name>
<dbReference type="AlphaFoldDB" id="A0A423Q1G3"/>
<evidence type="ECO:0000256" key="10">
    <source>
        <dbReference type="ARBA" id="ARBA00023136"/>
    </source>
</evidence>
<comment type="function">
    <text evidence="12">Part of the ABC transporter FtsEX involved in cellular division.</text>
</comment>
<keyword evidence="11 12" id="KW-0131">Cell cycle</keyword>
<gene>
    <name evidence="16" type="ORF">SAJA_01690</name>
</gene>
<evidence type="ECO:0000256" key="5">
    <source>
        <dbReference type="ARBA" id="ARBA00022475"/>
    </source>
</evidence>
<dbReference type="InterPro" id="IPR047590">
    <property type="entry name" value="FtsX_proteobact-type"/>
</dbReference>
<feature type="transmembrane region" description="Helical" evidence="13">
    <location>
        <begin position="291"/>
        <end position="315"/>
    </location>
</feature>
<dbReference type="NCBIfam" id="TIGR00439">
    <property type="entry name" value="FtsX_Gneg"/>
    <property type="match status" value="1"/>
</dbReference>
<sequence length="325" mass="34513">MPTASGQRDMRTRLADSAAADSAKGWAAAHARCLLESLGRLSRRWIASALTILVIGIALALPSGLFVVVKNMDRLAGQWHQSVQISVYLDNDLAPEAGQQLADDLRDDKRVDKTQFVSAEQGLDEFKKASGFGAALDALGNNPLPGVIQVTPRANLAPAAVGELVAALGQRDTVAKASLDQAWLRRLTAILDLLSRASWVIGLLLSAAVVFIVGNTIRLDIENRRQEIEVMKLLGASDAFIRRPFLYSGLWYGLLGAFVALLVLGVCRLALGGSLATLVSSYDGALAIQGLGASGVLWLILAGLGLGWVGCVITVNRELAAIEPR</sequence>
<proteinExistence type="inferred from homology"/>
<dbReference type="GO" id="GO:0051301">
    <property type="term" value="P:cell division"/>
    <property type="evidence" value="ECO:0007669"/>
    <property type="project" value="UniProtKB-KW"/>
</dbReference>
<keyword evidence="7 12" id="KW-0132">Cell division</keyword>
<dbReference type="EMBL" id="AYKG01000002">
    <property type="protein sequence ID" value="ROO32347.1"/>
    <property type="molecule type" value="Genomic_DNA"/>
</dbReference>
<dbReference type="PIRSF" id="PIRSF003097">
    <property type="entry name" value="FtsX"/>
    <property type="match status" value="1"/>
</dbReference>
<evidence type="ECO:0000256" key="8">
    <source>
        <dbReference type="ARBA" id="ARBA00022692"/>
    </source>
</evidence>
<evidence type="ECO:0000313" key="16">
    <source>
        <dbReference type="EMBL" id="ROO32347.1"/>
    </source>
</evidence>
<dbReference type="InterPro" id="IPR004513">
    <property type="entry name" value="FtsX"/>
</dbReference>
<evidence type="ECO:0000256" key="1">
    <source>
        <dbReference type="ARBA" id="ARBA00004429"/>
    </source>
</evidence>
<comment type="similarity">
    <text evidence="2 12">Belongs to the ABC-4 integral membrane protein family. FtsX subfamily.</text>
</comment>
<dbReference type="InterPro" id="IPR003838">
    <property type="entry name" value="ABC3_permease_C"/>
</dbReference>
<keyword evidence="5 12" id="KW-1003">Cell membrane</keyword>
<dbReference type="Pfam" id="PF18075">
    <property type="entry name" value="FtsX_ECD"/>
    <property type="match status" value="1"/>
</dbReference>
<keyword evidence="9 13" id="KW-1133">Transmembrane helix</keyword>
<organism evidence="16 17">
    <name type="scientific">Salinisphaera japonica YTM-1</name>
    <dbReference type="NCBI Taxonomy" id="1209778"/>
    <lineage>
        <taxon>Bacteria</taxon>
        <taxon>Pseudomonadati</taxon>
        <taxon>Pseudomonadota</taxon>
        <taxon>Gammaproteobacteria</taxon>
        <taxon>Salinisphaerales</taxon>
        <taxon>Salinisphaeraceae</taxon>
        <taxon>Salinisphaera</taxon>
    </lineage>
</organism>
<comment type="subcellular location">
    <subcellularLocation>
        <location evidence="1">Cell inner membrane</location>
        <topology evidence="1">Multi-pass membrane protein</topology>
    </subcellularLocation>
</comment>
<dbReference type="GO" id="GO:0005886">
    <property type="term" value="C:plasma membrane"/>
    <property type="evidence" value="ECO:0007669"/>
    <property type="project" value="UniProtKB-SubCell"/>
</dbReference>
<evidence type="ECO:0000256" key="11">
    <source>
        <dbReference type="ARBA" id="ARBA00023306"/>
    </source>
</evidence>
<keyword evidence="10 12" id="KW-0472">Membrane</keyword>
<evidence type="ECO:0000256" key="12">
    <source>
        <dbReference type="PIRNR" id="PIRNR003097"/>
    </source>
</evidence>
<evidence type="ECO:0000256" key="2">
    <source>
        <dbReference type="ARBA" id="ARBA00007379"/>
    </source>
</evidence>
<dbReference type="PANTHER" id="PTHR47755">
    <property type="entry name" value="CELL DIVISION PROTEIN FTSX"/>
    <property type="match status" value="1"/>
</dbReference>
<dbReference type="OrthoDB" id="9813411at2"/>
<feature type="domain" description="FtsX extracellular" evidence="15">
    <location>
        <begin position="83"/>
        <end position="175"/>
    </location>
</feature>
<evidence type="ECO:0000256" key="6">
    <source>
        <dbReference type="ARBA" id="ARBA00022519"/>
    </source>
</evidence>
<evidence type="ECO:0000256" key="7">
    <source>
        <dbReference type="ARBA" id="ARBA00022618"/>
    </source>
</evidence>
<evidence type="ECO:0000313" key="17">
    <source>
        <dbReference type="Proteomes" id="UP000285310"/>
    </source>
</evidence>
<evidence type="ECO:0000256" key="4">
    <source>
        <dbReference type="ARBA" id="ARBA00021907"/>
    </source>
</evidence>
<feature type="transmembrane region" description="Helical" evidence="13">
    <location>
        <begin position="197"/>
        <end position="217"/>
    </location>
</feature>
<evidence type="ECO:0000259" key="15">
    <source>
        <dbReference type="Pfam" id="PF18075"/>
    </source>
</evidence>
<dbReference type="Pfam" id="PF02687">
    <property type="entry name" value="FtsX"/>
    <property type="match status" value="1"/>
</dbReference>
<dbReference type="FunCoup" id="A0A423Q1G3">
    <property type="interactions" value="181"/>
</dbReference>
<dbReference type="GO" id="GO:0032153">
    <property type="term" value="C:cell division site"/>
    <property type="evidence" value="ECO:0007669"/>
    <property type="project" value="TreeGrafter"/>
</dbReference>
<evidence type="ECO:0000256" key="3">
    <source>
        <dbReference type="ARBA" id="ARBA00011160"/>
    </source>
</evidence>
<evidence type="ECO:0000259" key="14">
    <source>
        <dbReference type="Pfam" id="PF02687"/>
    </source>
</evidence>
<keyword evidence="17" id="KW-1185">Reference proteome</keyword>
<keyword evidence="6 12" id="KW-0997">Cell inner membrane</keyword>
<feature type="domain" description="ABC3 transporter permease C-terminal" evidence="14">
    <location>
        <begin position="200"/>
        <end position="316"/>
    </location>
</feature>